<gene>
    <name evidence="1" type="ORF">WN985_29395</name>
</gene>
<evidence type="ECO:0000313" key="1">
    <source>
        <dbReference type="EMBL" id="WZW56634.1"/>
    </source>
</evidence>
<evidence type="ECO:0000313" key="2">
    <source>
        <dbReference type="Proteomes" id="UP001484179"/>
    </source>
</evidence>
<protein>
    <submittedName>
        <fullName evidence="1">Uncharacterized protein</fullName>
    </submittedName>
</protein>
<dbReference type="EMBL" id="CP150850">
    <property type="protein sequence ID" value="WZW56634.1"/>
    <property type="molecule type" value="Genomic_DNA"/>
</dbReference>
<keyword evidence="2" id="KW-1185">Reference proteome</keyword>
<organism evidence="1 2">
    <name type="scientific">Burkholderia pyrrocinia</name>
    <name type="common">Pseudomonas pyrrocinia</name>
    <dbReference type="NCBI Taxonomy" id="60550"/>
    <lineage>
        <taxon>Bacteria</taxon>
        <taxon>Pseudomonadati</taxon>
        <taxon>Pseudomonadota</taxon>
        <taxon>Betaproteobacteria</taxon>
        <taxon>Burkholderiales</taxon>
        <taxon>Burkholderiaceae</taxon>
        <taxon>Burkholderia</taxon>
        <taxon>Burkholderia cepacia complex</taxon>
    </lineage>
</organism>
<reference evidence="1 2" key="1">
    <citation type="submission" date="2024-04" db="EMBL/GenBank/DDBJ databases">
        <title>Biological Control Activity of Plant Growth Promoting Rhizobacteria Burkholderia pyrrocinia BX1 against Tobacco black shank Introduction Tobacco black shank (TBS) caused by the oomycete Phytophthora. nicotianae (P. nicotianae) has become a destructive soil.</title>
        <authorList>
            <person name="Liu X."/>
            <person name="Shu C."/>
        </authorList>
    </citation>
    <scope>NUCLEOTIDE SEQUENCE [LARGE SCALE GENOMIC DNA]</scope>
    <source>
        <strain evidence="1 2">BX1</strain>
    </source>
</reference>
<sequence>MRTSMRALMLGDCNDILDDDGRPLGEIRASEAVRKNVETRYTMCPYLGSRHRSVRLMNASALDQLASVWPQPLGVLDAVRRLHGVAPNTAPPLIELCRIAFTALCLPAYLTYQSTPRPVPVHVAATHKMTQGLFGLCKNLLIERVSQGEDYRNVTAGVGDLYRFAEQRDALLSRTGIEACAAPPAMIGEALNTLVVGRSHEGDASPPWPMPAAATDTHLLEYSAAVANMIIWTTVTAITLHSAMEHLQAALTADPEEGGSSLKNSRNPIAHYNVSGFNDVVVAPILNMPEDIRNQYALGASALCTDEKSGSQMRELVRQSIPYAHFVYSPFNQCAPDFWANRALETENEALVIFNHLQKRVLAALDRPEIPFESSASTVSDAFGKLPSQSLWRTAPADR</sequence>
<accession>A0ABZ3BP28</accession>
<dbReference type="RefSeq" id="WP_342310492.1">
    <property type="nucleotide sequence ID" value="NZ_CP150850.1"/>
</dbReference>
<proteinExistence type="predicted"/>
<name>A0ABZ3BP28_BURPY</name>
<dbReference type="Proteomes" id="UP001484179">
    <property type="component" value="Chromosome 2"/>
</dbReference>